<dbReference type="InterPro" id="IPR050228">
    <property type="entry name" value="Carboxylesterase_BioH"/>
</dbReference>
<dbReference type="GO" id="GO:0016787">
    <property type="term" value="F:hydrolase activity"/>
    <property type="evidence" value="ECO:0007669"/>
    <property type="project" value="UniProtKB-KW"/>
</dbReference>
<proteinExistence type="predicted"/>
<protein>
    <submittedName>
        <fullName evidence="2">Alpha/beta hydrolase</fullName>
    </submittedName>
</protein>
<feature type="domain" description="AB hydrolase-1" evidence="1">
    <location>
        <begin position="18"/>
        <end position="249"/>
    </location>
</feature>
<dbReference type="InterPro" id="IPR029058">
    <property type="entry name" value="AB_hydrolase_fold"/>
</dbReference>
<evidence type="ECO:0000259" key="1">
    <source>
        <dbReference type="Pfam" id="PF12697"/>
    </source>
</evidence>
<dbReference type="Pfam" id="PF12697">
    <property type="entry name" value="Abhydrolase_6"/>
    <property type="match status" value="1"/>
</dbReference>
<accession>A0ABW2S2T6</accession>
<dbReference type="Proteomes" id="UP001596484">
    <property type="component" value="Unassembled WGS sequence"/>
</dbReference>
<reference evidence="3" key="1">
    <citation type="journal article" date="2019" name="Int. J. Syst. Evol. Microbiol.">
        <title>The Global Catalogue of Microorganisms (GCM) 10K type strain sequencing project: providing services to taxonomists for standard genome sequencing and annotation.</title>
        <authorList>
            <consortium name="The Broad Institute Genomics Platform"/>
            <consortium name="The Broad Institute Genome Sequencing Center for Infectious Disease"/>
            <person name="Wu L."/>
            <person name="Ma J."/>
        </authorList>
    </citation>
    <scope>NUCLEOTIDE SEQUENCE [LARGE SCALE GENOMIC DNA]</scope>
    <source>
        <strain evidence="3">ICMP 19430</strain>
    </source>
</reference>
<dbReference type="SUPFAM" id="SSF53474">
    <property type="entry name" value="alpha/beta-Hydrolases"/>
    <property type="match status" value="1"/>
</dbReference>
<name>A0ABW2S2T6_9NOCA</name>
<organism evidence="2 3">
    <name type="scientific">Rhodococcus daqingensis</name>
    <dbReference type="NCBI Taxonomy" id="2479363"/>
    <lineage>
        <taxon>Bacteria</taxon>
        <taxon>Bacillati</taxon>
        <taxon>Actinomycetota</taxon>
        <taxon>Actinomycetes</taxon>
        <taxon>Mycobacteriales</taxon>
        <taxon>Nocardiaceae</taxon>
        <taxon>Rhodococcus</taxon>
    </lineage>
</organism>
<dbReference type="PANTHER" id="PTHR43194">
    <property type="entry name" value="HYDROLASE ALPHA/BETA FOLD FAMILY"/>
    <property type="match status" value="1"/>
</dbReference>
<keyword evidence="3" id="KW-1185">Reference proteome</keyword>
<dbReference type="EMBL" id="JBHTCS010000025">
    <property type="protein sequence ID" value="MFC7450465.1"/>
    <property type="molecule type" value="Genomic_DNA"/>
</dbReference>
<evidence type="ECO:0000313" key="3">
    <source>
        <dbReference type="Proteomes" id="UP001596484"/>
    </source>
</evidence>
<keyword evidence="2" id="KW-0378">Hydrolase</keyword>
<dbReference type="RefSeq" id="WP_378408414.1">
    <property type="nucleotide sequence ID" value="NZ_JBHTCS010000025.1"/>
</dbReference>
<evidence type="ECO:0000313" key="2">
    <source>
        <dbReference type="EMBL" id="MFC7450465.1"/>
    </source>
</evidence>
<gene>
    <name evidence="2" type="ORF">ACFQS9_21445</name>
</gene>
<sequence length="261" mass="28709">MLEVIDRGPGSARHATPLLFIHGAWHGAWCWDEHFLDYFADEGYRALAVSLRGHGNSPAGKPIRTLTIADYVADVVSVADSLPVKPVVIGHSMGGFVVQKYLESHDAPAGVLLASTPPAGWRGSMLRGARRHPLPFLKASVTRKPLYLVDTPELARAWLFSAQMRDTKVVRYAARLQNESDRALRDMLFVDPRRTNRVTVPVLVLGADHDTAHTPGEIRATASAYGTQAEFFPNMAHDMMLETGWRDVAGHIAKWLGTLGL</sequence>
<comment type="caution">
    <text evidence="2">The sequence shown here is derived from an EMBL/GenBank/DDBJ whole genome shotgun (WGS) entry which is preliminary data.</text>
</comment>
<dbReference type="PANTHER" id="PTHR43194:SF2">
    <property type="entry name" value="PEROXISOMAL MEMBRANE PROTEIN LPX1"/>
    <property type="match status" value="1"/>
</dbReference>
<dbReference type="Gene3D" id="3.40.50.1820">
    <property type="entry name" value="alpha/beta hydrolase"/>
    <property type="match status" value="1"/>
</dbReference>
<dbReference type="InterPro" id="IPR000073">
    <property type="entry name" value="AB_hydrolase_1"/>
</dbReference>